<dbReference type="VEuPathDB" id="FungiDB:I7I51_05397"/>
<dbReference type="EMBL" id="CP069110">
    <property type="protein sequence ID" value="QSS60596.1"/>
    <property type="molecule type" value="Genomic_DNA"/>
</dbReference>
<reference evidence="1" key="1">
    <citation type="submission" date="2021-01" db="EMBL/GenBank/DDBJ databases">
        <title>Chromosome-level genome assembly of a human fungal pathogen reveals clustering of transcriptionally co-regulated genes.</title>
        <authorList>
            <person name="Voorhies M."/>
            <person name="Cohen S."/>
            <person name="Shea T.P."/>
            <person name="Petrus S."/>
            <person name="Munoz J.F."/>
            <person name="Poplawski S."/>
            <person name="Goldman W.E."/>
            <person name="Michael T."/>
            <person name="Cuomo C.A."/>
            <person name="Sil A."/>
            <person name="Beyhan S."/>
        </authorList>
    </citation>
    <scope>NUCLEOTIDE SEQUENCE</scope>
    <source>
        <strain evidence="1">WU24</strain>
    </source>
</reference>
<dbReference type="Proteomes" id="UP000663671">
    <property type="component" value="Chromosome 4"/>
</dbReference>
<name>A0A8A1M295_AJECA</name>
<accession>A0A8A1M295</accession>
<gene>
    <name evidence="1" type="ORF">I7I51_05397</name>
</gene>
<sequence length="123" mass="13335">MSCLKIHLKNLRAELKSKAGQDDGELHRGPGWVDAHPLVGLGWKVTKMGAGQYSISSSGLVANLQVLRVDPKVGKDLGLGLIPKSTSGGFKEGWWNVNDFMSMVGSLWDIKPSSLTKIRGTNY</sequence>
<organism evidence="1 2">
    <name type="scientific">Ajellomyces capsulatus</name>
    <name type="common">Darling's disease fungus</name>
    <name type="synonym">Histoplasma capsulatum</name>
    <dbReference type="NCBI Taxonomy" id="5037"/>
    <lineage>
        <taxon>Eukaryota</taxon>
        <taxon>Fungi</taxon>
        <taxon>Dikarya</taxon>
        <taxon>Ascomycota</taxon>
        <taxon>Pezizomycotina</taxon>
        <taxon>Eurotiomycetes</taxon>
        <taxon>Eurotiomycetidae</taxon>
        <taxon>Onygenales</taxon>
        <taxon>Ajellomycetaceae</taxon>
        <taxon>Histoplasma</taxon>
    </lineage>
</organism>
<protein>
    <submittedName>
        <fullName evidence="1">Uncharacterized protein</fullName>
    </submittedName>
</protein>
<evidence type="ECO:0000313" key="1">
    <source>
        <dbReference type="EMBL" id="QSS60596.1"/>
    </source>
</evidence>
<evidence type="ECO:0000313" key="2">
    <source>
        <dbReference type="Proteomes" id="UP000663671"/>
    </source>
</evidence>
<dbReference type="AlphaFoldDB" id="A0A8A1M295"/>
<dbReference type="OrthoDB" id="10548477at2759"/>
<proteinExistence type="predicted"/>